<dbReference type="InterPro" id="IPR011009">
    <property type="entry name" value="Kinase-like_dom_sf"/>
</dbReference>
<dbReference type="SUPFAM" id="SSF49899">
    <property type="entry name" value="Concanavalin A-like lectins/glucanases"/>
    <property type="match status" value="1"/>
</dbReference>
<evidence type="ECO:0000313" key="21">
    <source>
        <dbReference type="Proteomes" id="UP000596660"/>
    </source>
</evidence>
<dbReference type="GO" id="GO:0005524">
    <property type="term" value="F:ATP binding"/>
    <property type="evidence" value="ECO:0007669"/>
    <property type="project" value="UniProtKB-UniRule"/>
</dbReference>
<dbReference type="OMA" id="NLVCTES"/>
<keyword evidence="15" id="KW-0675">Receptor</keyword>
<accession>A0A803LJ28</accession>
<dbReference type="GO" id="GO:0005886">
    <property type="term" value="C:plasma membrane"/>
    <property type="evidence" value="ECO:0007669"/>
    <property type="project" value="UniProtKB-SubCell"/>
</dbReference>
<feature type="domain" description="Protein kinase" evidence="19">
    <location>
        <begin position="203"/>
        <end position="461"/>
    </location>
</feature>
<feature type="domain" description="Protein kinase" evidence="19">
    <location>
        <begin position="532"/>
        <end position="835"/>
    </location>
</feature>
<dbReference type="Gene3D" id="1.10.510.10">
    <property type="entry name" value="Transferase(Phosphotransferase) domain 1"/>
    <property type="match status" value="2"/>
</dbReference>
<protein>
    <recommendedName>
        <fullName evidence="19">Protein kinase domain-containing protein</fullName>
    </recommendedName>
</protein>
<evidence type="ECO:0000256" key="17">
    <source>
        <dbReference type="PROSITE-ProRule" id="PRU10141"/>
    </source>
</evidence>
<dbReference type="InterPro" id="IPR000719">
    <property type="entry name" value="Prot_kinase_dom"/>
</dbReference>
<keyword evidence="13 18" id="KW-1133">Transmembrane helix</keyword>
<evidence type="ECO:0000256" key="7">
    <source>
        <dbReference type="ARBA" id="ARBA00022692"/>
    </source>
</evidence>
<keyword evidence="7 18" id="KW-0812">Transmembrane</keyword>
<dbReference type="InterPro" id="IPR000985">
    <property type="entry name" value="Lectin_LegA_CS"/>
</dbReference>
<keyword evidence="5" id="KW-0723">Serine/threonine-protein kinase</keyword>
<evidence type="ECO:0000256" key="9">
    <source>
        <dbReference type="ARBA" id="ARBA00022734"/>
    </source>
</evidence>
<dbReference type="InterPro" id="IPR008271">
    <property type="entry name" value="Ser/Thr_kinase_AS"/>
</dbReference>
<dbReference type="CDD" id="cd14066">
    <property type="entry name" value="STKc_IRAK"/>
    <property type="match status" value="1"/>
</dbReference>
<dbReference type="GO" id="GO:0030246">
    <property type="term" value="F:carbohydrate binding"/>
    <property type="evidence" value="ECO:0007669"/>
    <property type="project" value="UniProtKB-KW"/>
</dbReference>
<dbReference type="Gene3D" id="3.30.200.20">
    <property type="entry name" value="Phosphorylase Kinase, domain 1"/>
    <property type="match status" value="2"/>
</dbReference>
<evidence type="ECO:0000256" key="6">
    <source>
        <dbReference type="ARBA" id="ARBA00022679"/>
    </source>
</evidence>
<dbReference type="SUPFAM" id="SSF56112">
    <property type="entry name" value="Protein kinase-like (PK-like)"/>
    <property type="match status" value="2"/>
</dbReference>
<evidence type="ECO:0000256" key="8">
    <source>
        <dbReference type="ARBA" id="ARBA00022729"/>
    </source>
</evidence>
<dbReference type="EnsemblPlants" id="AUR62013975-RA">
    <property type="protein sequence ID" value="AUR62013975-RA:cds"/>
    <property type="gene ID" value="AUR62013975"/>
</dbReference>
<keyword evidence="8" id="KW-0732">Signal</keyword>
<evidence type="ECO:0000256" key="3">
    <source>
        <dbReference type="ARBA" id="ARBA00010217"/>
    </source>
</evidence>
<evidence type="ECO:0000256" key="2">
    <source>
        <dbReference type="ARBA" id="ARBA00008536"/>
    </source>
</evidence>
<dbReference type="Proteomes" id="UP000596660">
    <property type="component" value="Unplaced"/>
</dbReference>
<evidence type="ECO:0000256" key="1">
    <source>
        <dbReference type="ARBA" id="ARBA00004251"/>
    </source>
</evidence>
<keyword evidence="10 17" id="KW-0547">Nucleotide-binding</keyword>
<evidence type="ECO:0000256" key="10">
    <source>
        <dbReference type="ARBA" id="ARBA00022741"/>
    </source>
</evidence>
<dbReference type="PROSITE" id="PS00107">
    <property type="entry name" value="PROTEIN_KINASE_ATP"/>
    <property type="match status" value="1"/>
</dbReference>
<evidence type="ECO:0000256" key="15">
    <source>
        <dbReference type="ARBA" id="ARBA00023170"/>
    </source>
</evidence>
<dbReference type="SMART" id="SM00220">
    <property type="entry name" value="S_TKc"/>
    <property type="match status" value="2"/>
</dbReference>
<sequence>MIVVEFDSFSNPEWDSSYEHVGININSIESAVTKRWNATQHSGVSADVSIIYNATTKNLSVYWSYSNEPKNFLSYPIDLMQVIPEWVSIGFSAATGQFAERHILESWEFYSSLNITEDEGLRKNNNNDLQIKVKFNKLGLILVSLGIFLFILGGIIVLFFLCRKRKIPSLEHAEDTSFNEELERGAGPRRFSYVELESATQNFSNERKLGEGGFGGIYKGLDMLIAVKKFSRGGRQGKKEYSTEVKIISRLRCRNLVQLIGWCHDKGDFLLVYEYMPNGSLDCHLFGNKPPLSWPAWYNIALGLASGLFYLHEEWEQCVLGDFGLATLMQHGHSAQTITLAGTFGYMAPEYLSTGKASKEPDVYSFGVVALEIATGRRSTDLIEAGTHQGKGLVQWVWDLYGNGELHLATDQKLNHMEFDAKQIECLMLLGLWCAYPDYNHRPSIKQAIQVLNFETIMPSLPPKMPVPIYQVPTMPSDSSSSGPSMLTTSVEIGIYKPVEYWQLEEQNPPAKRRQGSSVFTLKEMEAATKSFSEENFIGKGGFGWVYKGTLRSGEVVAIKKMQLPPLKAAEGEREFRVEVDILSRLDHPNLVTLIGYCADGKHRFLVYEYMQNGNLQDHLNSERKMDWSTRLKVALGAARGLAYLHSSSAVGIPIIHRDLKSTNILLSTNFDAKVKNPTHKAACIAEQFVNRTVAFEQISDFGLAKLMPEGQETYATVNVLGTFGYFDPEYTSTGRLTLQSDVYAFGVVLLELLTGRKAVNLNQGPTDQNLVLQARNMLNDRKKLRKIIDPELPRNSYTMESIAMFANLASRCVRIDSTERPTMSECVNELQLIFHTNSKGLGMALHTLRMI</sequence>
<proteinExistence type="inferred from homology"/>
<dbReference type="GO" id="GO:0004674">
    <property type="term" value="F:protein serine/threonine kinase activity"/>
    <property type="evidence" value="ECO:0007669"/>
    <property type="project" value="UniProtKB-KW"/>
</dbReference>
<comment type="subcellular location">
    <subcellularLocation>
        <location evidence="1">Cell membrane</location>
        <topology evidence="1">Single-pass type I membrane protein</topology>
    </subcellularLocation>
</comment>
<dbReference type="Gene3D" id="2.60.120.200">
    <property type="match status" value="1"/>
</dbReference>
<evidence type="ECO:0000256" key="12">
    <source>
        <dbReference type="ARBA" id="ARBA00022840"/>
    </source>
</evidence>
<dbReference type="FunFam" id="3.30.200.20:FF:000178">
    <property type="entry name" value="serine/threonine-protein kinase PBS1-like"/>
    <property type="match status" value="1"/>
</dbReference>
<dbReference type="PROSITE" id="PS50011">
    <property type="entry name" value="PROTEIN_KINASE_DOM"/>
    <property type="match status" value="2"/>
</dbReference>
<dbReference type="Pfam" id="PF00139">
    <property type="entry name" value="Lectin_legB"/>
    <property type="match status" value="1"/>
</dbReference>
<evidence type="ECO:0000256" key="5">
    <source>
        <dbReference type="ARBA" id="ARBA00022527"/>
    </source>
</evidence>
<feature type="transmembrane region" description="Helical" evidence="18">
    <location>
        <begin position="138"/>
        <end position="161"/>
    </location>
</feature>
<keyword evidence="4" id="KW-1003">Cell membrane</keyword>
<dbReference type="PANTHER" id="PTHR47989:SF47">
    <property type="entry name" value="SERINE_THREONINE-PROTEIN KINASE PBL28-RELATED"/>
    <property type="match status" value="1"/>
</dbReference>
<evidence type="ECO:0000256" key="11">
    <source>
        <dbReference type="ARBA" id="ARBA00022777"/>
    </source>
</evidence>
<comment type="similarity">
    <text evidence="3">In the C-terminal section; belongs to the protein kinase superfamily. Ser/Thr protein kinase family.</text>
</comment>
<dbReference type="Gramene" id="AUR62013975-RA">
    <property type="protein sequence ID" value="AUR62013975-RA:cds"/>
    <property type="gene ID" value="AUR62013975"/>
</dbReference>
<reference evidence="20" key="1">
    <citation type="journal article" date="2017" name="Nature">
        <title>The genome of Chenopodium quinoa.</title>
        <authorList>
            <person name="Jarvis D.E."/>
            <person name="Ho Y.S."/>
            <person name="Lightfoot D.J."/>
            <person name="Schmoeckel S.M."/>
            <person name="Li B."/>
            <person name="Borm T.J.A."/>
            <person name="Ohyanagi H."/>
            <person name="Mineta K."/>
            <person name="Michell C.T."/>
            <person name="Saber N."/>
            <person name="Kharbatia N.M."/>
            <person name="Rupper R.R."/>
            <person name="Sharp A.R."/>
            <person name="Dally N."/>
            <person name="Boughton B.A."/>
            <person name="Woo Y.H."/>
            <person name="Gao G."/>
            <person name="Schijlen E.G.W.M."/>
            <person name="Guo X."/>
            <person name="Momin A.A."/>
            <person name="Negrao S."/>
            <person name="Al-Babili S."/>
            <person name="Gehring C."/>
            <person name="Roessner U."/>
            <person name="Jung C."/>
            <person name="Murphy K."/>
            <person name="Arold S.T."/>
            <person name="Gojobori T."/>
            <person name="van der Linden C.G."/>
            <person name="van Loo E.N."/>
            <person name="Jellen E.N."/>
            <person name="Maughan P.J."/>
            <person name="Tester M."/>
        </authorList>
    </citation>
    <scope>NUCLEOTIDE SEQUENCE [LARGE SCALE GENOMIC DNA]</scope>
    <source>
        <strain evidence="20">cv. PI 614886</strain>
    </source>
</reference>
<dbReference type="FunFam" id="1.10.510.10:FF:000240">
    <property type="entry name" value="Lectin-domain containing receptor kinase A4.3"/>
    <property type="match status" value="1"/>
</dbReference>
<dbReference type="PROSITE" id="PS00108">
    <property type="entry name" value="PROTEIN_KINASE_ST"/>
    <property type="match status" value="1"/>
</dbReference>
<evidence type="ECO:0000313" key="20">
    <source>
        <dbReference type="EnsemblPlants" id="AUR62013975-RA:cds"/>
    </source>
</evidence>
<dbReference type="InterPro" id="IPR001220">
    <property type="entry name" value="Legume_lectin_dom"/>
</dbReference>
<dbReference type="InterPro" id="IPR013320">
    <property type="entry name" value="ConA-like_dom_sf"/>
</dbReference>
<dbReference type="CDD" id="cd06899">
    <property type="entry name" value="lectin_legume_LecRK_Arcelin_ConA"/>
    <property type="match status" value="1"/>
</dbReference>
<reference evidence="20" key="2">
    <citation type="submission" date="2021-03" db="UniProtKB">
        <authorList>
            <consortium name="EnsemblPlants"/>
        </authorList>
    </citation>
    <scope>IDENTIFICATION</scope>
</reference>
<dbReference type="Pfam" id="PF00069">
    <property type="entry name" value="Pkinase"/>
    <property type="match status" value="2"/>
</dbReference>
<evidence type="ECO:0000256" key="18">
    <source>
        <dbReference type="SAM" id="Phobius"/>
    </source>
</evidence>
<evidence type="ECO:0000256" key="16">
    <source>
        <dbReference type="ARBA" id="ARBA00023180"/>
    </source>
</evidence>
<dbReference type="PANTHER" id="PTHR47989">
    <property type="entry name" value="OS01G0750732 PROTEIN"/>
    <property type="match status" value="1"/>
</dbReference>
<keyword evidence="21" id="KW-1185">Reference proteome</keyword>
<keyword evidence="16" id="KW-0325">Glycoprotein</keyword>
<keyword evidence="11" id="KW-0418">Kinase</keyword>
<evidence type="ECO:0000256" key="13">
    <source>
        <dbReference type="ARBA" id="ARBA00022989"/>
    </source>
</evidence>
<dbReference type="InterPro" id="IPR017441">
    <property type="entry name" value="Protein_kinase_ATP_BS"/>
</dbReference>
<keyword evidence="9" id="KW-0430">Lectin</keyword>
<dbReference type="GO" id="GO:0002229">
    <property type="term" value="P:defense response to oomycetes"/>
    <property type="evidence" value="ECO:0007669"/>
    <property type="project" value="UniProtKB-ARBA"/>
</dbReference>
<evidence type="ECO:0000256" key="14">
    <source>
        <dbReference type="ARBA" id="ARBA00023136"/>
    </source>
</evidence>
<evidence type="ECO:0000259" key="19">
    <source>
        <dbReference type="PROSITE" id="PS50011"/>
    </source>
</evidence>
<keyword evidence="14 18" id="KW-0472">Membrane</keyword>
<evidence type="ECO:0000256" key="4">
    <source>
        <dbReference type="ARBA" id="ARBA00022475"/>
    </source>
</evidence>
<dbReference type="PROSITE" id="PS00308">
    <property type="entry name" value="LECTIN_LEGUME_ALPHA"/>
    <property type="match status" value="1"/>
</dbReference>
<dbReference type="AlphaFoldDB" id="A0A803LJ28"/>
<name>A0A803LJ28_CHEQI</name>
<organism evidence="20 21">
    <name type="scientific">Chenopodium quinoa</name>
    <name type="common">Quinoa</name>
    <dbReference type="NCBI Taxonomy" id="63459"/>
    <lineage>
        <taxon>Eukaryota</taxon>
        <taxon>Viridiplantae</taxon>
        <taxon>Streptophyta</taxon>
        <taxon>Embryophyta</taxon>
        <taxon>Tracheophyta</taxon>
        <taxon>Spermatophyta</taxon>
        <taxon>Magnoliopsida</taxon>
        <taxon>eudicotyledons</taxon>
        <taxon>Gunneridae</taxon>
        <taxon>Pentapetalae</taxon>
        <taxon>Caryophyllales</taxon>
        <taxon>Chenopodiaceae</taxon>
        <taxon>Chenopodioideae</taxon>
        <taxon>Atripliceae</taxon>
        <taxon>Chenopodium</taxon>
    </lineage>
</organism>
<keyword evidence="12 17" id="KW-0067">ATP-binding</keyword>
<keyword evidence="6" id="KW-0808">Transferase</keyword>
<comment type="similarity">
    <text evidence="2">In the N-terminal section; belongs to the leguminous lectin family.</text>
</comment>
<feature type="binding site" evidence="17">
    <location>
        <position position="229"/>
    </location>
    <ligand>
        <name>ATP</name>
        <dbReference type="ChEBI" id="CHEBI:30616"/>
    </ligand>
</feature>